<keyword evidence="11" id="KW-0539">Nucleus</keyword>
<dbReference type="GO" id="GO:0003684">
    <property type="term" value="F:damaged DNA binding"/>
    <property type="evidence" value="ECO:0007669"/>
    <property type="project" value="TreeGrafter"/>
</dbReference>
<sequence>MAEPIDRRRRSKAGIVQKIRLENFMCHSSLQIELGDWVNFITGQNGSGKSAILTALCVAFGSRAKETQRGSTLKDFIKTGCSYAVVHVELKNQGDDAFKPEIYGDVIIIERKISGTSNATVLKDQQGRKVASRKEDLRELVEHFSIDVENPCVVMGQDRSREFLHSGNDKDKFKFFYKATLLQQVEELLQDIEIQLEKASVDVDVLEGSIRPIEREINELQEKIKNMVHIEEISQQAKQLKKKLAWSWVYDVDRQLQQQQAKIGKLKDRVPLCQAKIDQFTGEVEKLRQCFTLKKSEIASMVEKTAEVRRIKDELQQTLALATKDKLKLDEEYGRKINYIQKLMNSVRSLQQQVQDTEEQHARNTQADKFAIEEKLKELQNEVATVESMLARLKEEESALSDNVHQTSREIEDITEMIRSKEKDYQDFSNNIRELERNQINKVTAFGGEKVMNLLRTIERCYQRFKCPPIGPIGAHLTLNNGDVWAGVVENAIGRLLNAFIVTNHKDSNLLRACAKEAHYSNLQIIIYDFSLPRLHIPPHMLPQTRHPTTLSLLHSENHTVVNVLVDMGSVERQVLVKNYEEGKEVAFDQRIPNLKEVYTLDGHKMFSRGSVQTVLPVNRQHRTTRLCANYDDQISDLKRRASSAQKEAQQCRRRKREVEDKLRDLQGNLQSVKRRCTKADHDLSSKRLAIQDSAYDVGACTSPAATVDELHQEILNGQEEIQEKENLRESAKGDIDAIEKAESDLVEIERNLGSAETSKVHFEGVMKNKVLHDINEAEKEYKELEHQREDSCRKASILCPESEILALGDWDGSTPEQLSAQIIRLNQRLQRESERCTESIDELRMSHEKKERKILRKRKTYRAFREKLNACQKALNLRSSKFQRNKSLLKRQMFWRFNSHLGRKGFSGKIKISYEERTLSIEVKMPQDSSSSTVRDTRGLSGGERSFSTLCFALALHEMTEAPFRAMDEFDVFMDAVSRKISLDTLVEFALSQGSQWVLITPHDISMVKNGDRIKKQQMAAPRS</sequence>
<evidence type="ECO:0000256" key="4">
    <source>
        <dbReference type="ARBA" id="ARBA00022454"/>
    </source>
</evidence>
<dbReference type="GO" id="GO:0000724">
    <property type="term" value="P:double-strand break repair via homologous recombination"/>
    <property type="evidence" value="ECO:0007669"/>
    <property type="project" value="TreeGrafter"/>
</dbReference>
<reference evidence="14 15" key="1">
    <citation type="journal article" date="2023" name="G3 (Bethesda)">
        <title>A chromosome-length genome assembly and annotation of blackberry (Rubus argutus, cv. 'Hillquist').</title>
        <authorList>
            <person name="Bruna T."/>
            <person name="Aryal R."/>
            <person name="Dudchenko O."/>
            <person name="Sargent D.J."/>
            <person name="Mead D."/>
            <person name="Buti M."/>
            <person name="Cavallini A."/>
            <person name="Hytonen T."/>
            <person name="Andres J."/>
            <person name="Pham M."/>
            <person name="Weisz D."/>
            <person name="Mascagni F."/>
            <person name="Usai G."/>
            <person name="Natali L."/>
            <person name="Bassil N."/>
            <person name="Fernandez G.E."/>
            <person name="Lomsadze A."/>
            <person name="Armour M."/>
            <person name="Olukolu B."/>
            <person name="Poorten T."/>
            <person name="Britton C."/>
            <person name="Davik J."/>
            <person name="Ashrafi H."/>
            <person name="Aiden E.L."/>
            <person name="Borodovsky M."/>
            <person name="Worthington M."/>
        </authorList>
    </citation>
    <scope>NUCLEOTIDE SEQUENCE [LARGE SCALE GENOMIC DNA]</scope>
    <source>
        <strain evidence="14">PI 553951</strain>
    </source>
</reference>
<dbReference type="EMBL" id="JBEDUW010000007">
    <property type="protein sequence ID" value="KAK9914016.1"/>
    <property type="molecule type" value="Genomic_DNA"/>
</dbReference>
<dbReference type="Gene3D" id="3.40.50.300">
    <property type="entry name" value="P-loop containing nucleotide triphosphate hydrolases"/>
    <property type="match status" value="2"/>
</dbReference>
<gene>
    <name evidence="14" type="ORF">M0R45_037815</name>
</gene>
<dbReference type="PANTHER" id="PTHR19306">
    <property type="entry name" value="STRUCTURAL MAINTENANCE OF CHROMOSOMES 5,6 SMC5, SMC6"/>
    <property type="match status" value="1"/>
</dbReference>
<feature type="coiled-coil region" evidence="12">
    <location>
        <begin position="708"/>
        <end position="795"/>
    </location>
</feature>
<dbReference type="SUPFAM" id="SSF52540">
    <property type="entry name" value="P-loop containing nucleoside triphosphate hydrolases"/>
    <property type="match status" value="1"/>
</dbReference>
<dbReference type="InterPro" id="IPR003395">
    <property type="entry name" value="RecF/RecN/SMC_N"/>
</dbReference>
<evidence type="ECO:0000256" key="3">
    <source>
        <dbReference type="ARBA" id="ARBA00006793"/>
    </source>
</evidence>
<evidence type="ECO:0000256" key="11">
    <source>
        <dbReference type="ARBA" id="ARBA00023242"/>
    </source>
</evidence>
<protein>
    <recommendedName>
        <fullName evidence="13">RecF/RecN/SMC N-terminal domain-containing protein</fullName>
    </recommendedName>
</protein>
<feature type="domain" description="RecF/RecN/SMC N-terminal" evidence="13">
    <location>
        <begin position="16"/>
        <end position="1018"/>
    </location>
</feature>
<feature type="coiled-coil region" evidence="12">
    <location>
        <begin position="628"/>
        <end position="683"/>
    </location>
</feature>
<keyword evidence="7" id="KW-0067">ATP-binding</keyword>
<evidence type="ECO:0000313" key="14">
    <source>
        <dbReference type="EMBL" id="KAK9914016.1"/>
    </source>
</evidence>
<comment type="caution">
    <text evidence="14">The sequence shown here is derived from an EMBL/GenBank/DDBJ whole genome shotgun (WGS) entry which is preliminary data.</text>
</comment>
<comment type="subcellular location">
    <subcellularLocation>
        <location evidence="2">Chromosome</location>
    </subcellularLocation>
    <subcellularLocation>
        <location evidence="1">Nucleus</location>
    </subcellularLocation>
</comment>
<dbReference type="AlphaFoldDB" id="A0AAW1W3P5"/>
<dbReference type="GO" id="GO:0003697">
    <property type="term" value="F:single-stranded DNA binding"/>
    <property type="evidence" value="ECO:0007669"/>
    <property type="project" value="TreeGrafter"/>
</dbReference>
<evidence type="ECO:0000256" key="12">
    <source>
        <dbReference type="SAM" id="Coils"/>
    </source>
</evidence>
<evidence type="ECO:0000256" key="7">
    <source>
        <dbReference type="ARBA" id="ARBA00022840"/>
    </source>
</evidence>
<dbReference type="Gene3D" id="1.10.287.1490">
    <property type="match status" value="1"/>
</dbReference>
<evidence type="ECO:0000256" key="10">
    <source>
        <dbReference type="ARBA" id="ARBA00023204"/>
    </source>
</evidence>
<keyword evidence="8 12" id="KW-0175">Coiled coil</keyword>
<dbReference type="Pfam" id="PF02463">
    <property type="entry name" value="SMC_N"/>
    <property type="match status" value="1"/>
</dbReference>
<dbReference type="GO" id="GO:0005524">
    <property type="term" value="F:ATP binding"/>
    <property type="evidence" value="ECO:0007669"/>
    <property type="project" value="UniProtKB-KW"/>
</dbReference>
<keyword evidence="6" id="KW-0227">DNA damage</keyword>
<evidence type="ECO:0000313" key="15">
    <source>
        <dbReference type="Proteomes" id="UP001457282"/>
    </source>
</evidence>
<evidence type="ECO:0000256" key="8">
    <source>
        <dbReference type="ARBA" id="ARBA00023054"/>
    </source>
</evidence>
<dbReference type="PANTHER" id="PTHR19306:SF6">
    <property type="entry name" value="STRUCTURAL MAINTENANCE OF CHROMOSOMES PROTEIN 6"/>
    <property type="match status" value="1"/>
</dbReference>
<dbReference type="GO" id="GO:0030915">
    <property type="term" value="C:Smc5-Smc6 complex"/>
    <property type="evidence" value="ECO:0007669"/>
    <property type="project" value="TreeGrafter"/>
</dbReference>
<evidence type="ECO:0000256" key="6">
    <source>
        <dbReference type="ARBA" id="ARBA00022763"/>
    </source>
</evidence>
<name>A0AAW1W3P5_RUBAR</name>
<comment type="similarity">
    <text evidence="3">Belongs to the SMC family. SMC6 subfamily.</text>
</comment>
<evidence type="ECO:0000256" key="5">
    <source>
        <dbReference type="ARBA" id="ARBA00022741"/>
    </source>
</evidence>
<dbReference type="InterPro" id="IPR027417">
    <property type="entry name" value="P-loop_NTPase"/>
</dbReference>
<feature type="coiled-coil region" evidence="12">
    <location>
        <begin position="178"/>
        <end position="223"/>
    </location>
</feature>
<proteinExistence type="inferred from homology"/>
<keyword evidence="9" id="KW-0233">DNA recombination</keyword>
<feature type="coiled-coil region" evidence="12">
    <location>
        <begin position="312"/>
        <end position="438"/>
    </location>
</feature>
<evidence type="ECO:0000256" key="1">
    <source>
        <dbReference type="ARBA" id="ARBA00004123"/>
    </source>
</evidence>
<accession>A0AAW1W3P5</accession>
<dbReference type="GO" id="GO:0005634">
    <property type="term" value="C:nucleus"/>
    <property type="evidence" value="ECO:0007669"/>
    <property type="project" value="UniProtKB-SubCell"/>
</dbReference>
<evidence type="ECO:0000259" key="13">
    <source>
        <dbReference type="Pfam" id="PF02463"/>
    </source>
</evidence>
<keyword evidence="4" id="KW-0158">Chromosome</keyword>
<keyword evidence="10" id="KW-0234">DNA repair</keyword>
<dbReference type="GO" id="GO:0051276">
    <property type="term" value="P:chromosome organization"/>
    <property type="evidence" value="ECO:0007669"/>
    <property type="project" value="UniProtKB-ARBA"/>
</dbReference>
<evidence type="ECO:0000256" key="2">
    <source>
        <dbReference type="ARBA" id="ARBA00004286"/>
    </source>
</evidence>
<evidence type="ECO:0000256" key="9">
    <source>
        <dbReference type="ARBA" id="ARBA00023172"/>
    </source>
</evidence>
<dbReference type="GO" id="GO:0035861">
    <property type="term" value="C:site of double-strand break"/>
    <property type="evidence" value="ECO:0007669"/>
    <property type="project" value="TreeGrafter"/>
</dbReference>
<keyword evidence="15" id="KW-1185">Reference proteome</keyword>
<dbReference type="Proteomes" id="UP001457282">
    <property type="component" value="Unassembled WGS sequence"/>
</dbReference>
<keyword evidence="5" id="KW-0547">Nucleotide-binding</keyword>
<organism evidence="14 15">
    <name type="scientific">Rubus argutus</name>
    <name type="common">Southern blackberry</name>
    <dbReference type="NCBI Taxonomy" id="59490"/>
    <lineage>
        <taxon>Eukaryota</taxon>
        <taxon>Viridiplantae</taxon>
        <taxon>Streptophyta</taxon>
        <taxon>Embryophyta</taxon>
        <taxon>Tracheophyta</taxon>
        <taxon>Spermatophyta</taxon>
        <taxon>Magnoliopsida</taxon>
        <taxon>eudicotyledons</taxon>
        <taxon>Gunneridae</taxon>
        <taxon>Pentapetalae</taxon>
        <taxon>rosids</taxon>
        <taxon>fabids</taxon>
        <taxon>Rosales</taxon>
        <taxon>Rosaceae</taxon>
        <taxon>Rosoideae</taxon>
        <taxon>Rosoideae incertae sedis</taxon>
        <taxon>Rubus</taxon>
    </lineage>
</organism>